<dbReference type="RefSeq" id="WP_147166257.1">
    <property type="nucleotide sequence ID" value="NZ_VOOR01000006.1"/>
</dbReference>
<gene>
    <name evidence="2" type="ORF">FRY97_04610</name>
</gene>
<keyword evidence="3" id="KW-1185">Reference proteome</keyword>
<evidence type="ECO:0000313" key="2">
    <source>
        <dbReference type="EMBL" id="TXB67676.1"/>
    </source>
</evidence>
<dbReference type="Proteomes" id="UP000321580">
    <property type="component" value="Unassembled WGS sequence"/>
</dbReference>
<dbReference type="OrthoDB" id="597504at2"/>
<feature type="chain" id="PRO_5022859222" description="Outer membrane beta-barrel protein" evidence="1">
    <location>
        <begin position="27"/>
        <end position="243"/>
    </location>
</feature>
<comment type="caution">
    <text evidence="2">The sequence shown here is derived from an EMBL/GenBank/DDBJ whole genome shotgun (WGS) entry which is preliminary data.</text>
</comment>
<keyword evidence="1" id="KW-0732">Signal</keyword>
<dbReference type="Gene3D" id="2.40.160.170">
    <property type="match status" value="1"/>
</dbReference>
<name>A0A5C6RYI5_9BACT</name>
<protein>
    <recommendedName>
        <fullName evidence="4">Outer membrane beta-barrel protein</fullName>
    </recommendedName>
</protein>
<organism evidence="2 3">
    <name type="scientific">Phaeodactylibacter luteus</name>
    <dbReference type="NCBI Taxonomy" id="1564516"/>
    <lineage>
        <taxon>Bacteria</taxon>
        <taxon>Pseudomonadati</taxon>
        <taxon>Bacteroidota</taxon>
        <taxon>Saprospiria</taxon>
        <taxon>Saprospirales</taxon>
        <taxon>Haliscomenobacteraceae</taxon>
        <taxon>Phaeodactylibacter</taxon>
    </lineage>
</organism>
<evidence type="ECO:0000256" key="1">
    <source>
        <dbReference type="SAM" id="SignalP"/>
    </source>
</evidence>
<dbReference type="EMBL" id="VOOR01000006">
    <property type="protein sequence ID" value="TXB67676.1"/>
    <property type="molecule type" value="Genomic_DNA"/>
</dbReference>
<proteinExistence type="predicted"/>
<feature type="signal peptide" evidence="1">
    <location>
        <begin position="1"/>
        <end position="26"/>
    </location>
</feature>
<evidence type="ECO:0008006" key="4">
    <source>
        <dbReference type="Google" id="ProtNLM"/>
    </source>
</evidence>
<sequence length="243" mass="27313">MPQKTLRHNGLCWLLLVFLSLLQLGAAGQSDTCSLYRHCNTASFSFSTGSSALAGLSYAKDMPGRWAIRYGIDFMDFSLRKWETNFNRFAYYASINLDVRQTALTALWDYSLTHNGGIRLVGGMAFFFNNQISGSIKLRDAVQFNDIAFEPDELGYVMGGVRYNLLFNPYLGLGLGHVIDANRRVSISADLGAYYKGAPEIFVDGTSLIRNNEHNAKVLTRNLSPYRWYPVVNIRIGFSFNPE</sequence>
<evidence type="ECO:0000313" key="3">
    <source>
        <dbReference type="Proteomes" id="UP000321580"/>
    </source>
</evidence>
<accession>A0A5C6RYI5</accession>
<reference evidence="2 3" key="1">
    <citation type="submission" date="2019-08" db="EMBL/GenBank/DDBJ databases">
        <title>Genome of Phaeodactylibacter luteus.</title>
        <authorList>
            <person name="Bowman J.P."/>
        </authorList>
    </citation>
    <scope>NUCLEOTIDE SEQUENCE [LARGE SCALE GENOMIC DNA]</scope>
    <source>
        <strain evidence="2 3">KCTC 42180</strain>
    </source>
</reference>
<dbReference type="AlphaFoldDB" id="A0A5C6RYI5"/>